<organism evidence="1 2">
    <name type="scientific">Meloidogyne enterolobii</name>
    <name type="common">Root-knot nematode worm</name>
    <name type="synonym">Meloidogyne mayaguensis</name>
    <dbReference type="NCBI Taxonomy" id="390850"/>
    <lineage>
        <taxon>Eukaryota</taxon>
        <taxon>Metazoa</taxon>
        <taxon>Ecdysozoa</taxon>
        <taxon>Nematoda</taxon>
        <taxon>Chromadorea</taxon>
        <taxon>Rhabditida</taxon>
        <taxon>Tylenchina</taxon>
        <taxon>Tylenchomorpha</taxon>
        <taxon>Tylenchoidea</taxon>
        <taxon>Meloidogynidae</taxon>
        <taxon>Meloidogyninae</taxon>
        <taxon>Meloidogyne</taxon>
    </lineage>
</organism>
<reference evidence="1" key="1">
    <citation type="submission" date="2023-11" db="EMBL/GenBank/DDBJ databases">
        <authorList>
            <person name="Poullet M."/>
        </authorList>
    </citation>
    <scope>NUCLEOTIDE SEQUENCE</scope>
    <source>
        <strain evidence="1">E1834</strain>
    </source>
</reference>
<dbReference type="Proteomes" id="UP001497535">
    <property type="component" value="Unassembled WGS sequence"/>
</dbReference>
<protein>
    <submittedName>
        <fullName evidence="1">Uncharacterized protein</fullName>
    </submittedName>
</protein>
<evidence type="ECO:0000313" key="1">
    <source>
        <dbReference type="EMBL" id="CAK5083640.1"/>
    </source>
</evidence>
<name>A0ACB0ZWW1_MELEN</name>
<keyword evidence="2" id="KW-1185">Reference proteome</keyword>
<sequence>MKNKILICFLLLTTIFVLIHGIGNTKIETNNSEVKLESPKQKPLIPKNSTHKNVKNSQTKASAKVKPEEERSQTEIEKKEIKQKSDSKSKAGVNMSDLKRVLSAGVLSYKAKGRNSENFWNELNMLASN</sequence>
<accession>A0ACB0ZWW1</accession>
<proteinExistence type="predicted"/>
<evidence type="ECO:0000313" key="2">
    <source>
        <dbReference type="Proteomes" id="UP001497535"/>
    </source>
</evidence>
<comment type="caution">
    <text evidence="1">The sequence shown here is derived from an EMBL/GenBank/DDBJ whole genome shotgun (WGS) entry which is preliminary data.</text>
</comment>
<gene>
    <name evidence="1" type="ORF">MENTE1834_LOCUS30988</name>
</gene>
<dbReference type="EMBL" id="CAVMJV010000051">
    <property type="protein sequence ID" value="CAK5083640.1"/>
    <property type="molecule type" value="Genomic_DNA"/>
</dbReference>